<keyword evidence="4" id="KW-1185">Reference proteome</keyword>
<sequence length="331" mass="34310">MWNSIKNSLLVALLCSLGAAHAQVQLVLTEGGVEKTCTTVGDVVVSTGQVRAQVQAGCLEVPDGGGGVPAQYALSVTVQGSGTVTSNPAGINCGAQCSGNFDSASNVVLTAAPAAGWNFTAWTGCSSQSGTSCTVTMANNRAVTATFTAQSGGGGGADPLTPVWKPNATTYVFDRGAWTEQFVPRCVPDQYNNCRYGGSRSLYDTVKVGEVWSMRVPYGVGTFYATHSFQIARSETGESLNNYDISLSTTPGDFDSVTGGCRKLNSTTLSAYDPATGTPSWGSHCQLAPNTLYYLNVRPAVGTAGATRCGGSSADACRFRIVLPSGFTYSN</sequence>
<dbReference type="InterPro" id="IPR044060">
    <property type="entry name" value="Bacterial_rp_domain"/>
</dbReference>
<feature type="signal peptide" evidence="1">
    <location>
        <begin position="1"/>
        <end position="22"/>
    </location>
</feature>
<organism evidence="3 4">
    <name type="scientific">Thauera sedimentorum</name>
    <dbReference type="NCBI Taxonomy" id="2767595"/>
    <lineage>
        <taxon>Bacteria</taxon>
        <taxon>Pseudomonadati</taxon>
        <taxon>Pseudomonadota</taxon>
        <taxon>Betaproteobacteria</taxon>
        <taxon>Rhodocyclales</taxon>
        <taxon>Zoogloeaceae</taxon>
        <taxon>Thauera</taxon>
    </lineage>
</organism>
<accession>A0ABR9B4M3</accession>
<reference evidence="4" key="1">
    <citation type="submission" date="2023-07" db="EMBL/GenBank/DDBJ databases">
        <title>Thauera sp. CAU 1555 isolated from sand of Yaerae Beach.</title>
        <authorList>
            <person name="Kim W."/>
        </authorList>
    </citation>
    <scope>NUCLEOTIDE SEQUENCE [LARGE SCALE GENOMIC DNA]</scope>
    <source>
        <strain evidence="4">CAU 1555</strain>
    </source>
</reference>
<dbReference type="Pfam" id="PF18998">
    <property type="entry name" value="Flg_new_2"/>
    <property type="match status" value="1"/>
</dbReference>
<evidence type="ECO:0000256" key="1">
    <source>
        <dbReference type="SAM" id="SignalP"/>
    </source>
</evidence>
<feature type="chain" id="PRO_5046736684" description="Bacterial repeat domain-containing protein" evidence="1">
    <location>
        <begin position="23"/>
        <end position="331"/>
    </location>
</feature>
<dbReference type="EMBL" id="JACYTO010000001">
    <property type="protein sequence ID" value="MBD8501309.1"/>
    <property type="molecule type" value="Genomic_DNA"/>
</dbReference>
<dbReference type="RefSeq" id="WP_187716175.1">
    <property type="nucleotide sequence ID" value="NZ_JACTAH010000001.1"/>
</dbReference>
<proteinExistence type="predicted"/>
<evidence type="ECO:0000313" key="4">
    <source>
        <dbReference type="Proteomes" id="UP000603602"/>
    </source>
</evidence>
<comment type="caution">
    <text evidence="3">The sequence shown here is derived from an EMBL/GenBank/DDBJ whole genome shotgun (WGS) entry which is preliminary data.</text>
</comment>
<gene>
    <name evidence="3" type="ORF">IFO67_00230</name>
</gene>
<evidence type="ECO:0000259" key="2">
    <source>
        <dbReference type="Pfam" id="PF18998"/>
    </source>
</evidence>
<feature type="domain" description="Bacterial repeat" evidence="2">
    <location>
        <begin position="72"/>
        <end position="150"/>
    </location>
</feature>
<dbReference type="Proteomes" id="UP000603602">
    <property type="component" value="Unassembled WGS sequence"/>
</dbReference>
<name>A0ABR9B4M3_9RHOO</name>
<keyword evidence="1" id="KW-0732">Signal</keyword>
<evidence type="ECO:0000313" key="3">
    <source>
        <dbReference type="EMBL" id="MBD8501309.1"/>
    </source>
</evidence>
<protein>
    <recommendedName>
        <fullName evidence="2">Bacterial repeat domain-containing protein</fullName>
    </recommendedName>
</protein>